<feature type="domain" description="DOG1" evidence="1">
    <location>
        <begin position="21"/>
        <end position="267"/>
    </location>
</feature>
<evidence type="ECO:0000259" key="1">
    <source>
        <dbReference type="PROSITE" id="PS51806"/>
    </source>
</evidence>
<dbReference type="InterPro" id="IPR025422">
    <property type="entry name" value="TGA_domain"/>
</dbReference>
<sequence>MSVVPCNCYHTTEKGNCGGEIESFHQFFECWISEQNQHLKDLLVAESTQLTGEELQPLIDGVVEHYEYYYKAKSSWAKQDVLAMLSPTWTSSFEEAFLWIGGWRPSMAFHLLYSKSGMQFEARLNELIQGLRTYDLGDLSASQLAQLDEMQRRTILEEREISDLMARHQETLADASMVELSHVVSEMIRSDERDFKESKEIEDKVESTLVPKEEGLEEILLKADELRLGTLKAIVNVLAPKQAVHFLIAAAELHLRLHDWGKKMDARKGNHGIGEGKNHNSSI</sequence>
<dbReference type="InterPro" id="IPR051886">
    <property type="entry name" value="Seed_Dev/Stress_Resp_Reg"/>
</dbReference>
<dbReference type="Pfam" id="PF14144">
    <property type="entry name" value="DOG1"/>
    <property type="match status" value="1"/>
</dbReference>
<dbReference type="PANTHER" id="PTHR46354:SF4">
    <property type="entry name" value="PROTEIN DOG1-LIKE 3"/>
    <property type="match status" value="1"/>
</dbReference>
<dbReference type="GO" id="GO:0043565">
    <property type="term" value="F:sequence-specific DNA binding"/>
    <property type="evidence" value="ECO:0007669"/>
    <property type="project" value="InterPro"/>
</dbReference>
<evidence type="ECO:0000313" key="3">
    <source>
        <dbReference type="Proteomes" id="UP001189624"/>
    </source>
</evidence>
<dbReference type="PROSITE" id="PS51806">
    <property type="entry name" value="DOG1"/>
    <property type="match status" value="1"/>
</dbReference>
<protein>
    <recommendedName>
        <fullName evidence="1">DOG1 domain-containing protein</fullName>
    </recommendedName>
</protein>
<name>A0AA86VEN5_9FABA</name>
<dbReference type="Gramene" id="rna-AYBTSS11_LOCUS8195">
    <property type="protein sequence ID" value="CAJ1937749.1"/>
    <property type="gene ID" value="gene-AYBTSS11_LOCUS8195"/>
</dbReference>
<dbReference type="GO" id="GO:0006351">
    <property type="term" value="P:DNA-templated transcription"/>
    <property type="evidence" value="ECO:0007669"/>
    <property type="project" value="InterPro"/>
</dbReference>
<dbReference type="AlphaFoldDB" id="A0AA86VEN5"/>
<gene>
    <name evidence="2" type="ORF">AYBTSS11_LOCUS8195</name>
</gene>
<reference evidence="2" key="1">
    <citation type="submission" date="2023-10" db="EMBL/GenBank/DDBJ databases">
        <authorList>
            <person name="Domelevo Entfellner J.-B."/>
        </authorList>
    </citation>
    <scope>NUCLEOTIDE SEQUENCE</scope>
</reference>
<evidence type="ECO:0000313" key="2">
    <source>
        <dbReference type="EMBL" id="CAJ1937749.1"/>
    </source>
</evidence>
<proteinExistence type="predicted"/>
<accession>A0AA86VEN5</accession>
<keyword evidence="3" id="KW-1185">Reference proteome</keyword>
<organism evidence="2 3">
    <name type="scientific">Sphenostylis stenocarpa</name>
    <dbReference type="NCBI Taxonomy" id="92480"/>
    <lineage>
        <taxon>Eukaryota</taxon>
        <taxon>Viridiplantae</taxon>
        <taxon>Streptophyta</taxon>
        <taxon>Embryophyta</taxon>
        <taxon>Tracheophyta</taxon>
        <taxon>Spermatophyta</taxon>
        <taxon>Magnoliopsida</taxon>
        <taxon>eudicotyledons</taxon>
        <taxon>Gunneridae</taxon>
        <taxon>Pentapetalae</taxon>
        <taxon>rosids</taxon>
        <taxon>fabids</taxon>
        <taxon>Fabales</taxon>
        <taxon>Fabaceae</taxon>
        <taxon>Papilionoideae</taxon>
        <taxon>50 kb inversion clade</taxon>
        <taxon>NPAAA clade</taxon>
        <taxon>indigoferoid/millettioid clade</taxon>
        <taxon>Phaseoleae</taxon>
        <taxon>Sphenostylis</taxon>
    </lineage>
</organism>
<dbReference type="PANTHER" id="PTHR46354">
    <property type="entry name" value="DOG1 DOMAIN-CONTAINING PROTEIN"/>
    <property type="match status" value="1"/>
</dbReference>
<dbReference type="EMBL" id="OY731400">
    <property type="protein sequence ID" value="CAJ1937749.1"/>
    <property type="molecule type" value="Genomic_DNA"/>
</dbReference>
<dbReference type="Proteomes" id="UP001189624">
    <property type="component" value="Chromosome 3"/>
</dbReference>